<feature type="compositionally biased region" description="Basic and acidic residues" evidence="5">
    <location>
        <begin position="560"/>
        <end position="574"/>
    </location>
</feature>
<dbReference type="InterPro" id="IPR036291">
    <property type="entry name" value="NAD(P)-bd_dom_sf"/>
</dbReference>
<keyword evidence="4" id="KW-0436">Ligase</keyword>
<dbReference type="Gene3D" id="3.30.559.30">
    <property type="entry name" value="Nonribosomal peptide synthetase, condensation domain"/>
    <property type="match status" value="1"/>
</dbReference>
<dbReference type="GO" id="GO:0043041">
    <property type="term" value="P:amino acid activation for nonribosomal peptide biosynthetic process"/>
    <property type="evidence" value="ECO:0007669"/>
    <property type="project" value="TreeGrafter"/>
</dbReference>
<evidence type="ECO:0000256" key="2">
    <source>
        <dbReference type="ARBA" id="ARBA00022450"/>
    </source>
</evidence>
<dbReference type="GO" id="GO:0047527">
    <property type="term" value="F:2,3-dihydroxybenzoate-serine ligase activity"/>
    <property type="evidence" value="ECO:0007669"/>
    <property type="project" value="TreeGrafter"/>
</dbReference>
<dbReference type="FunFam" id="1.10.1200.10:FF:000016">
    <property type="entry name" value="Non-ribosomal peptide synthase"/>
    <property type="match status" value="1"/>
</dbReference>
<dbReference type="Pfam" id="PF00550">
    <property type="entry name" value="PP-binding"/>
    <property type="match status" value="2"/>
</dbReference>
<dbReference type="Pfam" id="PF00501">
    <property type="entry name" value="AMP-binding"/>
    <property type="match status" value="2"/>
</dbReference>
<dbReference type="FunFam" id="2.30.38.10:FF:000001">
    <property type="entry name" value="Non-ribosomal peptide synthetase PvdI"/>
    <property type="match status" value="1"/>
</dbReference>
<dbReference type="NCBIfam" id="TIGR01746">
    <property type="entry name" value="Thioester-redct"/>
    <property type="match status" value="1"/>
</dbReference>
<evidence type="ECO:0000256" key="1">
    <source>
        <dbReference type="ARBA" id="ARBA00001957"/>
    </source>
</evidence>
<dbReference type="InterPro" id="IPR023213">
    <property type="entry name" value="CAT-like_dom_sf"/>
</dbReference>
<dbReference type="Proteomes" id="UP000503540">
    <property type="component" value="Chromosome"/>
</dbReference>
<keyword evidence="3" id="KW-0597">Phosphoprotein</keyword>
<dbReference type="Pfam" id="PF00668">
    <property type="entry name" value="Condensation"/>
    <property type="match status" value="1"/>
</dbReference>
<feature type="region of interest" description="Disordered" evidence="5">
    <location>
        <begin position="1405"/>
        <end position="1463"/>
    </location>
</feature>
<dbReference type="GO" id="GO:0008610">
    <property type="term" value="P:lipid biosynthetic process"/>
    <property type="evidence" value="ECO:0007669"/>
    <property type="project" value="UniProtKB-ARBA"/>
</dbReference>
<dbReference type="InterPro" id="IPR010080">
    <property type="entry name" value="Thioester_reductase-like_dom"/>
</dbReference>
<dbReference type="InterPro" id="IPR020845">
    <property type="entry name" value="AMP-binding_CS"/>
</dbReference>
<dbReference type="SUPFAM" id="SSF52777">
    <property type="entry name" value="CoA-dependent acyltransferases"/>
    <property type="match status" value="2"/>
</dbReference>
<dbReference type="InterPro" id="IPR025110">
    <property type="entry name" value="AMP-bd_C"/>
</dbReference>
<dbReference type="GO" id="GO:0072330">
    <property type="term" value="P:monocarboxylic acid biosynthetic process"/>
    <property type="evidence" value="ECO:0007669"/>
    <property type="project" value="UniProtKB-ARBA"/>
</dbReference>
<evidence type="ECO:0000256" key="3">
    <source>
        <dbReference type="ARBA" id="ARBA00022553"/>
    </source>
</evidence>
<dbReference type="InterPro" id="IPR013120">
    <property type="entry name" value="FAR_NAD-bd"/>
</dbReference>
<keyword evidence="2" id="KW-0596">Phosphopantetheine</keyword>
<dbReference type="GO" id="GO:0031177">
    <property type="term" value="F:phosphopantetheine binding"/>
    <property type="evidence" value="ECO:0007669"/>
    <property type="project" value="InterPro"/>
</dbReference>
<dbReference type="InterPro" id="IPR045851">
    <property type="entry name" value="AMP-bd_C_sf"/>
</dbReference>
<dbReference type="SUPFAM" id="SSF47336">
    <property type="entry name" value="ACP-like"/>
    <property type="match status" value="2"/>
</dbReference>
<name>A0A6G9Y8V7_9NOCA</name>
<dbReference type="PANTHER" id="PTHR45527:SF1">
    <property type="entry name" value="FATTY ACID SYNTHASE"/>
    <property type="match status" value="1"/>
</dbReference>
<keyword evidence="8" id="KW-1185">Reference proteome</keyword>
<dbReference type="Pfam" id="PF13193">
    <property type="entry name" value="AMP-binding_C"/>
    <property type="match status" value="1"/>
</dbReference>
<feature type="domain" description="Carrier" evidence="6">
    <location>
        <begin position="578"/>
        <end position="653"/>
    </location>
</feature>
<dbReference type="Pfam" id="PF07993">
    <property type="entry name" value="NAD_binding_4"/>
    <property type="match status" value="1"/>
</dbReference>
<dbReference type="InterPro" id="IPR029058">
    <property type="entry name" value="AB_hydrolase_fold"/>
</dbReference>
<evidence type="ECO:0000256" key="4">
    <source>
        <dbReference type="ARBA" id="ARBA00022598"/>
    </source>
</evidence>
<dbReference type="NCBIfam" id="TIGR01733">
    <property type="entry name" value="AA-adenyl-dom"/>
    <property type="match status" value="1"/>
</dbReference>
<dbReference type="PROSITE" id="PS50075">
    <property type="entry name" value="CARRIER"/>
    <property type="match status" value="2"/>
</dbReference>
<dbReference type="SUPFAM" id="SSF51735">
    <property type="entry name" value="NAD(P)-binding Rossmann-fold domains"/>
    <property type="match status" value="1"/>
</dbReference>
<dbReference type="FunFam" id="3.30.300.30:FF:000015">
    <property type="entry name" value="Nonribosomal peptide synthase SidD"/>
    <property type="match status" value="1"/>
</dbReference>
<dbReference type="InterPro" id="IPR001242">
    <property type="entry name" value="Condensation_dom"/>
</dbReference>
<proteinExistence type="predicted"/>
<dbReference type="PROSITE" id="PS00455">
    <property type="entry name" value="AMP_BINDING"/>
    <property type="match status" value="2"/>
</dbReference>
<dbReference type="Gene3D" id="3.40.50.1820">
    <property type="entry name" value="alpha/beta hydrolase"/>
    <property type="match status" value="1"/>
</dbReference>
<sequence length="2184" mass="233573">MSQLDPLAPGPATGGTDRFFLAIVRDRWQDRRNRVSISPLQWHSRRDNYVKSVIGQAPSSRRGVRDRSRSRSRTGTLAGLLTAAVECNPDGIALRYGDRSLTYRELDARSARLARVLLRRGAGPETMVAIALPRSVESVLAVWAVAKTGAAFVPVDPAFPMSRIVFQTSDAGVRLGLTDRAHRDALPGTVEWLALDDPDIAAETAAEPATPISYLDRPALLRAADTAYLIYTSGSTGRPKGVAVTHSGLAALCAELTARYAVTREARTLHFATTSFDAAVLELLLALGAAATLVIAPPDVYGGTALAELLGGQSITHAFLTPSALATIEPTGLDALRVVLVGGEACPPGLVRRWAHPARYFGNVYGPTESTIAVTLSGPLTADRPVTIGTAIPGMCCRVLDAALRPVGAGVIGELYVSGPGLARGYHRRSGITAQRFVPDPYGVPGGRMYRTGDLVRTGGDGAIEYLGRTDDQVKIRGFRIEPGEIDTLLSTLPGVRYAVTVDRRTASGTTTLASFVQAEPGFAPDPADLADALAGLLPRYMLPSSITVIDRIPMTHNGKADRRALRERPEDQNSYRPPADIGEELVAEVFAKVLGIQQCGADTDFFVAGGNSLLATQAAARLAESWGARIPTRLLFDHPTVAMLAKAIRSERFDAARPPLLARQRPARIPLSPAQLRFWLRNQFDTESSVDNIGFALRLTDLNVEALRAAYRDTVARHEALRTSYPADESGPRQLIHEPETVTGDFAVEEVAADALTDRVHAILRRGFDVAAEVPLRVRLLKVVAPDSLSSPNADHVLVCALHHICADGSSLAPLAKDVAVAYAARCAGHPPAWQPPQVQYADYALWQQELLGSRDDPNSLLSQQLSYWTRELAGLPDQLDLPADRPRPATASLRGAAIQRSVAPAVHAALLTLAGAHRATLFMVMRTALAVLLARLAGGADIAIGVPMTNRAEPALDGVVGMFVNTTVSRTGIVPGESFADLLDRTRERDLANFAHAEVPFEHVVDAVNPVRSPGRHPLYQVGFAFQNFAKAQLELAGSDFAVLDVDADTVKTDLHIGVVDTRAADGSPDQIVIRFGYSTDLFDEATVNRFLDGYLRVLEQVAADARRSVGDLELIDPAQRELLRSWSSGAEHAVAAESLTAAIGRWAVTTPDAVAVRCGAAVLTYRQLCDRGNRLARWLIRQGVGPETAVAVAMRRGIAQVLALYAIAEAGGAWVPIDPAHPATRIGYVLESARPRRMLTTRADALTLRDHGVLSEADAIDTLDLSAFDPAPITDADRTAPLRGAHPAYLIYTSGSTGRPKGVVVSHISIVNQLDWMRERYAVTAEDVYLQKTPATFDVSLWGYFLPLRTGARLILAGPDDHRDPAALCGLISQHRVTLTDFVPSMLAVFAAELAVLRAASAPGGTSPQEIPHTATTIGETPQPEIELPFPPAASTPRPTSLRTTARADETSRSETTRGSAAELPSLRAVFVIGEALPPETARAFAAVSAAQVHNLYGPTEAAVSITEHQVTADDLGGTCAPIGVPEWNSRCLLLDDRLRQAPIGAVGELYLAGVQLARGYHGAPAITAGRFVANPFGEPGARMYRTGDLVRWNSRGTLDYLGRTDFQVKVRGHRIELGEIETALLAEPGVGQAAVAVKPSATGDRLVAYVVAAPGATVDPDMLRRSVSRSIPGYMVPAAIVPLTEFPVNTSGKLDRPALPQPVFAARAAAAPETPLERAIAAVFAEVLGLTSVGVVDDFFELGGSSLLVFTLHQRLSAELNRKVPMAALLAAPTVGALAAHLTGAEVPTHTVDYAADAILDPDFTVAGPLPDGSMREVLLTGATGFLGVHLLHELLTRTDARVWCLVRAADPAAGLARIRLAQRHFRLPELPGERLVIVNGDLGQPRLGLADDVYAELADRVDTIVHNGAHVNHIDPYARLRPVNVLGTREILCLATTNRVKRVHYISTIGTSVPATPVTGDITEDVRMRPDQVQDNGYLTSKWVAEELVRQAGDRGLPVAVYRPGTLCGDPRTGVNSADDSFWNMIRAAAVLGMAPEVGDATVALVPVCYAAGAIAEIATHPCRNTVYHLITHTPTRIRDVLTALTAHGYPIATVDLDTVRSELDRQSAHRSATGDDSLIRAALLSPNTAILAGHRAWADTNTRNALADTGIECPPIDRATLDTYLTVFRNTGFLPHPD</sequence>
<gene>
    <name evidence="7" type="ORF">F5544_08735</name>
</gene>
<dbReference type="Gene3D" id="3.30.559.10">
    <property type="entry name" value="Chloramphenicol acetyltransferase-like domain"/>
    <property type="match status" value="1"/>
</dbReference>
<reference evidence="7 8" key="1">
    <citation type="journal article" date="2019" name="ACS Chem. Biol.">
        <title>Identification and Mobilization of a Cryptic Antibiotic Biosynthesis Gene Locus from a Human-Pathogenic Nocardia Isolate.</title>
        <authorList>
            <person name="Herisse M."/>
            <person name="Ishida K."/>
            <person name="Porter J.L."/>
            <person name="Howden B."/>
            <person name="Hertweck C."/>
            <person name="Stinear T.P."/>
            <person name="Pidot S.J."/>
        </authorList>
    </citation>
    <scope>NUCLEOTIDE SEQUENCE [LARGE SCALE GENOMIC DNA]</scope>
    <source>
        <strain evidence="7 8">AUSMDU00012717</strain>
    </source>
</reference>
<comment type="cofactor">
    <cofactor evidence="1">
        <name>pantetheine 4'-phosphate</name>
        <dbReference type="ChEBI" id="CHEBI:47942"/>
    </cofactor>
</comment>
<dbReference type="Gene3D" id="3.40.50.980">
    <property type="match status" value="4"/>
</dbReference>
<feature type="compositionally biased region" description="Basic and acidic residues" evidence="5">
    <location>
        <begin position="1449"/>
        <end position="1459"/>
    </location>
</feature>
<dbReference type="GO" id="GO:0005829">
    <property type="term" value="C:cytosol"/>
    <property type="evidence" value="ECO:0007669"/>
    <property type="project" value="TreeGrafter"/>
</dbReference>
<dbReference type="Gene3D" id="1.10.1200.10">
    <property type="entry name" value="ACP-like"/>
    <property type="match status" value="1"/>
</dbReference>
<protein>
    <submittedName>
        <fullName evidence="7">Amino acid adenylation domain-containing protein</fullName>
    </submittedName>
</protein>
<dbReference type="CDD" id="cd05930">
    <property type="entry name" value="A_NRPS"/>
    <property type="match status" value="1"/>
</dbReference>
<organism evidence="7 8">
    <name type="scientific">Nocardia arthritidis</name>
    <dbReference type="NCBI Taxonomy" id="228602"/>
    <lineage>
        <taxon>Bacteria</taxon>
        <taxon>Bacillati</taxon>
        <taxon>Actinomycetota</taxon>
        <taxon>Actinomycetes</taxon>
        <taxon>Mycobacteriales</taxon>
        <taxon>Nocardiaceae</taxon>
        <taxon>Nocardia</taxon>
    </lineage>
</organism>
<evidence type="ECO:0000256" key="5">
    <source>
        <dbReference type="SAM" id="MobiDB-lite"/>
    </source>
</evidence>
<dbReference type="PANTHER" id="PTHR45527">
    <property type="entry name" value="NONRIBOSOMAL PEPTIDE SYNTHETASE"/>
    <property type="match status" value="1"/>
</dbReference>
<evidence type="ECO:0000313" key="8">
    <source>
        <dbReference type="Proteomes" id="UP000503540"/>
    </source>
</evidence>
<evidence type="ECO:0000313" key="7">
    <source>
        <dbReference type="EMBL" id="QIS09649.1"/>
    </source>
</evidence>
<dbReference type="Gene3D" id="2.30.38.10">
    <property type="entry name" value="Luciferase, Domain 3"/>
    <property type="match status" value="1"/>
</dbReference>
<dbReference type="InterPro" id="IPR009081">
    <property type="entry name" value="PP-bd_ACP"/>
</dbReference>
<feature type="region of interest" description="Disordered" evidence="5">
    <location>
        <begin position="560"/>
        <end position="579"/>
    </location>
</feature>
<dbReference type="KEGG" id="nah:F5544_08735"/>
<dbReference type="InterPro" id="IPR042099">
    <property type="entry name" value="ANL_N_sf"/>
</dbReference>
<dbReference type="GO" id="GO:0009239">
    <property type="term" value="P:enterobactin biosynthetic process"/>
    <property type="evidence" value="ECO:0007669"/>
    <property type="project" value="TreeGrafter"/>
</dbReference>
<feature type="compositionally biased region" description="Polar residues" evidence="5">
    <location>
        <begin position="1407"/>
        <end position="1423"/>
    </location>
</feature>
<feature type="domain" description="Carrier" evidence="6">
    <location>
        <begin position="1715"/>
        <end position="1790"/>
    </location>
</feature>
<dbReference type="UniPathway" id="UPA00011"/>
<dbReference type="GO" id="GO:0009366">
    <property type="term" value="C:enterobactin synthetase complex"/>
    <property type="evidence" value="ECO:0007669"/>
    <property type="project" value="TreeGrafter"/>
</dbReference>
<dbReference type="Gene3D" id="3.40.50.12780">
    <property type="entry name" value="N-terminal domain of ligase-like"/>
    <property type="match status" value="1"/>
</dbReference>
<dbReference type="InterPro" id="IPR020806">
    <property type="entry name" value="PKS_PP-bd"/>
</dbReference>
<dbReference type="InterPro" id="IPR010071">
    <property type="entry name" value="AA_adenyl_dom"/>
</dbReference>
<evidence type="ECO:0000259" key="6">
    <source>
        <dbReference type="PROSITE" id="PS50075"/>
    </source>
</evidence>
<dbReference type="CDD" id="cd19540">
    <property type="entry name" value="LCL_NRPS-like"/>
    <property type="match status" value="1"/>
</dbReference>
<dbReference type="Gene3D" id="3.40.50.720">
    <property type="entry name" value="NAD(P)-binding Rossmann-like Domain"/>
    <property type="match status" value="1"/>
</dbReference>
<dbReference type="Gene3D" id="3.30.300.30">
    <property type="match status" value="2"/>
</dbReference>
<dbReference type="SUPFAM" id="SSF56801">
    <property type="entry name" value="Acetyl-CoA synthetase-like"/>
    <property type="match status" value="2"/>
</dbReference>
<dbReference type="InterPro" id="IPR000873">
    <property type="entry name" value="AMP-dep_synth/lig_dom"/>
</dbReference>
<dbReference type="CDD" id="cd05235">
    <property type="entry name" value="SDR_e1"/>
    <property type="match status" value="1"/>
</dbReference>
<dbReference type="InterPro" id="IPR036736">
    <property type="entry name" value="ACP-like_sf"/>
</dbReference>
<dbReference type="EMBL" id="CP046172">
    <property type="protein sequence ID" value="QIS09649.1"/>
    <property type="molecule type" value="Genomic_DNA"/>
</dbReference>
<accession>A0A6G9Y8V7</accession>
<dbReference type="SMART" id="SM00823">
    <property type="entry name" value="PKS_PP"/>
    <property type="match status" value="2"/>
</dbReference>